<gene>
    <name evidence="2" type="ORF">FCL42_16385</name>
</gene>
<dbReference type="EMBL" id="SWCJ01000015">
    <property type="protein sequence ID" value="TKB51995.1"/>
    <property type="molecule type" value="Genomic_DNA"/>
</dbReference>
<dbReference type="SUPFAM" id="SSF54593">
    <property type="entry name" value="Glyoxalase/Bleomycin resistance protein/Dihydroxybiphenyl dioxygenase"/>
    <property type="match status" value="1"/>
</dbReference>
<dbReference type="InterPro" id="IPR041581">
    <property type="entry name" value="Glyoxalase_6"/>
</dbReference>
<accession>A0A4U1BL68</accession>
<dbReference type="InterPro" id="IPR037523">
    <property type="entry name" value="VOC_core"/>
</dbReference>
<dbReference type="PANTHER" id="PTHR35908:SF1">
    <property type="entry name" value="CONSERVED PROTEIN"/>
    <property type="match status" value="1"/>
</dbReference>
<dbReference type="InterPro" id="IPR029068">
    <property type="entry name" value="Glyas_Bleomycin-R_OHBP_Dase"/>
</dbReference>
<dbReference type="RefSeq" id="WP_136864509.1">
    <property type="nucleotide sequence ID" value="NZ_SWCJ01000015.1"/>
</dbReference>
<dbReference type="PROSITE" id="PS51819">
    <property type="entry name" value="VOC"/>
    <property type="match status" value="1"/>
</dbReference>
<dbReference type="AlphaFoldDB" id="A0A4U1BL68"/>
<protein>
    <submittedName>
        <fullName evidence="2">VOC family protein</fullName>
    </submittedName>
</protein>
<organism evidence="2 3">
    <name type="scientific">Ferrimonas aestuarii</name>
    <dbReference type="NCBI Taxonomy" id="2569539"/>
    <lineage>
        <taxon>Bacteria</taxon>
        <taxon>Pseudomonadati</taxon>
        <taxon>Pseudomonadota</taxon>
        <taxon>Gammaproteobacteria</taxon>
        <taxon>Alteromonadales</taxon>
        <taxon>Ferrimonadaceae</taxon>
        <taxon>Ferrimonas</taxon>
    </lineage>
</organism>
<dbReference type="Pfam" id="PF18029">
    <property type="entry name" value="Glyoxalase_6"/>
    <property type="match status" value="1"/>
</dbReference>
<evidence type="ECO:0000313" key="3">
    <source>
        <dbReference type="Proteomes" id="UP000305675"/>
    </source>
</evidence>
<evidence type="ECO:0000259" key="1">
    <source>
        <dbReference type="PROSITE" id="PS51819"/>
    </source>
</evidence>
<sequence length="128" mass="14935">MHKSRLAAFVIDNQVDDIEEANQFWERALGMPCRRSDDEWAERYASLEAPASQPQMLIQKVSHPSRIHMDIETDNIDAEVQRLLELGAIVVERFPRWVVMEAPTKHRFCVVHPQRSDFDSSEDVNCWN</sequence>
<feature type="domain" description="VOC" evidence="1">
    <location>
        <begin position="5"/>
        <end position="123"/>
    </location>
</feature>
<keyword evidence="3" id="KW-1185">Reference proteome</keyword>
<proteinExistence type="predicted"/>
<dbReference type="PANTHER" id="PTHR35908">
    <property type="entry name" value="HYPOTHETICAL FUSION PROTEIN"/>
    <property type="match status" value="1"/>
</dbReference>
<name>A0A4U1BL68_9GAMM</name>
<evidence type="ECO:0000313" key="2">
    <source>
        <dbReference type="EMBL" id="TKB51995.1"/>
    </source>
</evidence>
<reference evidence="2 3" key="1">
    <citation type="submission" date="2019-04" db="EMBL/GenBank/DDBJ databases">
        <authorList>
            <person name="Hwang J.C."/>
        </authorList>
    </citation>
    <scope>NUCLEOTIDE SEQUENCE [LARGE SCALE GENOMIC DNA]</scope>
    <source>
        <strain evidence="2 3">IMCC35002</strain>
    </source>
</reference>
<comment type="caution">
    <text evidence="2">The sequence shown here is derived from an EMBL/GenBank/DDBJ whole genome shotgun (WGS) entry which is preliminary data.</text>
</comment>
<dbReference type="Proteomes" id="UP000305675">
    <property type="component" value="Unassembled WGS sequence"/>
</dbReference>
<dbReference type="OrthoDB" id="5522469at2"/>
<dbReference type="Gene3D" id="3.10.180.10">
    <property type="entry name" value="2,3-Dihydroxybiphenyl 1,2-Dioxygenase, domain 1"/>
    <property type="match status" value="1"/>
</dbReference>